<dbReference type="CDD" id="cd11301">
    <property type="entry name" value="Fut1_Fut2_like"/>
    <property type="match status" value="1"/>
</dbReference>
<dbReference type="InterPro" id="IPR002516">
    <property type="entry name" value="Glyco_trans_11"/>
</dbReference>
<dbReference type="Gene3D" id="3.40.50.11350">
    <property type="match status" value="1"/>
</dbReference>
<dbReference type="AlphaFoldDB" id="S7XFL2"/>
<organism evidence="3 4">
    <name type="scientific">Winogradskyella psychrotolerans RS-3</name>
    <dbReference type="NCBI Taxonomy" id="641526"/>
    <lineage>
        <taxon>Bacteria</taxon>
        <taxon>Pseudomonadati</taxon>
        <taxon>Bacteroidota</taxon>
        <taxon>Flavobacteriia</taxon>
        <taxon>Flavobacteriales</taxon>
        <taxon>Flavobacteriaceae</taxon>
        <taxon>Winogradskyella</taxon>
    </lineage>
</organism>
<dbReference type="Proteomes" id="UP000014962">
    <property type="component" value="Unassembled WGS sequence"/>
</dbReference>
<gene>
    <name evidence="3" type="ORF">ADIWIN_0132</name>
</gene>
<accession>S7XFL2</accession>
<dbReference type="STRING" id="641526.ADIWIN_0132"/>
<sequence>MGNQLYEYATAKAMAVALNKKLVIDPRPILKEAPQRHYDLGLFNIQDEDFGSPFVQWLVRWVASVRLGKFFKTIMPFAWSYQMIRDKEEGFDESLLQQKSRNIVIEGYWQSFKYFESIRPTLLKELSFKDKPNAINQKYLDEIESVNAVAVHIRRGDYVANPVANAVHGLCDMDYYKKAIAIIKDKVENPYFFIFTDDPDWAEDNFKISEHQKIIKHNIGKQDHEDFRLLTNCKYFIIANSSFSWWGAWLSDYKNKIVISPNKWFNVDAVPITERIPESWIRV</sequence>
<dbReference type="GO" id="GO:0008107">
    <property type="term" value="F:galactoside 2-alpha-L-fucosyltransferase activity"/>
    <property type="evidence" value="ECO:0007669"/>
    <property type="project" value="InterPro"/>
</dbReference>
<proteinExistence type="predicted"/>
<dbReference type="Pfam" id="PF01531">
    <property type="entry name" value="Glyco_transf_11"/>
    <property type="match status" value="1"/>
</dbReference>
<dbReference type="PANTHER" id="PTHR11927">
    <property type="entry name" value="GALACTOSIDE 2-L-FUCOSYLTRANSFERASE"/>
    <property type="match status" value="1"/>
</dbReference>
<dbReference type="GO" id="GO:0005975">
    <property type="term" value="P:carbohydrate metabolic process"/>
    <property type="evidence" value="ECO:0007669"/>
    <property type="project" value="InterPro"/>
</dbReference>
<protein>
    <submittedName>
        <fullName evidence="3">Putative alpha-1,2-fucosyltransferase</fullName>
    </submittedName>
</protein>
<dbReference type="GO" id="GO:0016020">
    <property type="term" value="C:membrane"/>
    <property type="evidence" value="ECO:0007669"/>
    <property type="project" value="InterPro"/>
</dbReference>
<evidence type="ECO:0000256" key="2">
    <source>
        <dbReference type="ARBA" id="ARBA00022679"/>
    </source>
</evidence>
<name>S7XFL2_9FLAO</name>
<keyword evidence="2 3" id="KW-0808">Transferase</keyword>
<keyword evidence="1 3" id="KW-0328">Glycosyltransferase</keyword>
<reference evidence="3 4" key="1">
    <citation type="journal article" date="2013" name="Genome Announc.">
        <title>Draft Genome Sequence of Winogradskyella psychrotolerans RS-3T, Isolated from the Marine Transect of Kongsfjorden, Ny-Alesund, Svalbard, Arctic Ocean.</title>
        <authorList>
            <person name="Kumar Pinnaka A."/>
            <person name="Ara S."/>
            <person name="Singh A."/>
            <person name="Shivaji S."/>
        </authorList>
    </citation>
    <scope>NUCLEOTIDE SEQUENCE [LARGE SCALE GENOMIC DNA]</scope>
    <source>
        <strain evidence="3 4">RS-3</strain>
    </source>
</reference>
<dbReference type="EMBL" id="ATMR01000007">
    <property type="protein sequence ID" value="EPR74768.1"/>
    <property type="molecule type" value="Genomic_DNA"/>
</dbReference>
<dbReference type="PANTHER" id="PTHR11927:SF9">
    <property type="entry name" value="L-FUCOSYLTRANSFERASE"/>
    <property type="match status" value="1"/>
</dbReference>
<keyword evidence="4" id="KW-1185">Reference proteome</keyword>
<evidence type="ECO:0000313" key="3">
    <source>
        <dbReference type="EMBL" id="EPR74768.1"/>
    </source>
</evidence>
<comment type="caution">
    <text evidence="3">The sequence shown here is derived from an EMBL/GenBank/DDBJ whole genome shotgun (WGS) entry which is preliminary data.</text>
</comment>
<dbReference type="eggNOG" id="ENOG502ZC3Y">
    <property type="taxonomic scope" value="Bacteria"/>
</dbReference>
<evidence type="ECO:0000313" key="4">
    <source>
        <dbReference type="Proteomes" id="UP000014962"/>
    </source>
</evidence>
<evidence type="ECO:0000256" key="1">
    <source>
        <dbReference type="ARBA" id="ARBA00022676"/>
    </source>
</evidence>